<comment type="caution">
    <text evidence="15">Lacks conserved residue(s) required for the propagation of feature annotation.</text>
</comment>
<dbReference type="PROSITE" id="PS50923">
    <property type="entry name" value="SUSHI"/>
    <property type="match status" value="1"/>
</dbReference>
<keyword evidence="7" id="KW-0037">Angiogenesis</keyword>
<comment type="subcellular location">
    <subcellularLocation>
        <location evidence="1">Cell surface</location>
    </subcellularLocation>
    <subcellularLocation>
        <location evidence="2">Cytoplasm</location>
    </subcellularLocation>
    <subcellularLocation>
        <location evidence="3">Secreted</location>
    </subcellularLocation>
    <subcellularLocation>
        <location evidence="14">Synapse</location>
    </subcellularLocation>
</comment>
<evidence type="ECO:0000313" key="19">
    <source>
        <dbReference type="Proteomes" id="UP000269221"/>
    </source>
</evidence>
<dbReference type="InterPro" id="IPR043555">
    <property type="entry name" value="SRPX-like"/>
</dbReference>
<evidence type="ECO:0000256" key="12">
    <source>
        <dbReference type="ARBA" id="ARBA00023018"/>
    </source>
</evidence>
<feature type="region of interest" description="Disordered" evidence="16">
    <location>
        <begin position="1"/>
        <end position="20"/>
    </location>
</feature>
<dbReference type="GO" id="GO:0098609">
    <property type="term" value="P:cell-cell adhesion"/>
    <property type="evidence" value="ECO:0007669"/>
    <property type="project" value="TreeGrafter"/>
</dbReference>
<dbReference type="AlphaFoldDB" id="A0A3M0J9H0"/>
<sequence length="254" mass="28455">MLTGKTRLSGQGDAAGPGARLRIPEGEHVIRYTTAHDQAYNRASCKFSIRVQVRRCPVLKPPQNGYISCTSDGNNYGATCEYLCDGGYERQGTSLRVCQSSQQWTGSQPLCAHQHRCQLGCQPAGPVPRETPPLRHLGPDPSNRYYKMQISMLQQAACGLELRHVTTVELVGQPPHEVGRIREHRLSLGIIEELRRFLHLTRSHFNAVLLDKAGTDRERYISPASPDELFVFIDTYLLSEREAARREQSGDPCE</sequence>
<evidence type="ECO:0000313" key="18">
    <source>
        <dbReference type="EMBL" id="RMB97827.1"/>
    </source>
</evidence>
<dbReference type="GO" id="GO:0005102">
    <property type="term" value="F:signaling receptor binding"/>
    <property type="evidence" value="ECO:0007669"/>
    <property type="project" value="TreeGrafter"/>
</dbReference>
<dbReference type="GO" id="GO:0045202">
    <property type="term" value="C:synapse"/>
    <property type="evidence" value="ECO:0007669"/>
    <property type="project" value="UniProtKB-SubCell"/>
</dbReference>
<dbReference type="OrthoDB" id="6136178at2759"/>
<dbReference type="SMART" id="SM00032">
    <property type="entry name" value="CCP"/>
    <property type="match status" value="1"/>
</dbReference>
<dbReference type="EMBL" id="QRBI01000155">
    <property type="protein sequence ID" value="RMB97827.1"/>
    <property type="molecule type" value="Genomic_DNA"/>
</dbReference>
<feature type="domain" description="Sushi" evidence="17">
    <location>
        <begin position="54"/>
        <end position="113"/>
    </location>
</feature>
<dbReference type="GO" id="GO:0051965">
    <property type="term" value="P:positive regulation of synapse assembly"/>
    <property type="evidence" value="ECO:0007669"/>
    <property type="project" value="TreeGrafter"/>
</dbReference>
<keyword evidence="19" id="KW-1185">Reference proteome</keyword>
<dbReference type="GO" id="GO:0090050">
    <property type="term" value="P:positive regulation of cell migration involved in sprouting angiogenesis"/>
    <property type="evidence" value="ECO:0007669"/>
    <property type="project" value="TreeGrafter"/>
</dbReference>
<organism evidence="18 19">
    <name type="scientific">Hirundo rustica rustica</name>
    <dbReference type="NCBI Taxonomy" id="333673"/>
    <lineage>
        <taxon>Eukaryota</taxon>
        <taxon>Metazoa</taxon>
        <taxon>Chordata</taxon>
        <taxon>Craniata</taxon>
        <taxon>Vertebrata</taxon>
        <taxon>Euteleostomi</taxon>
        <taxon>Archelosauria</taxon>
        <taxon>Archosauria</taxon>
        <taxon>Dinosauria</taxon>
        <taxon>Saurischia</taxon>
        <taxon>Theropoda</taxon>
        <taxon>Coelurosauria</taxon>
        <taxon>Aves</taxon>
        <taxon>Neognathae</taxon>
        <taxon>Neoaves</taxon>
        <taxon>Telluraves</taxon>
        <taxon>Australaves</taxon>
        <taxon>Passeriformes</taxon>
        <taxon>Sylvioidea</taxon>
        <taxon>Hirundinidae</taxon>
        <taxon>Hirundo</taxon>
    </lineage>
</organism>
<dbReference type="InterPro" id="IPR003410">
    <property type="entry name" value="HYR_dom"/>
</dbReference>
<dbReference type="GO" id="GO:0005737">
    <property type="term" value="C:cytoplasm"/>
    <property type="evidence" value="ECO:0007669"/>
    <property type="project" value="UniProtKB-SubCell"/>
</dbReference>
<dbReference type="InterPro" id="IPR025232">
    <property type="entry name" value="DUF4174"/>
</dbReference>
<dbReference type="Pfam" id="PF00084">
    <property type="entry name" value="Sushi"/>
    <property type="match status" value="1"/>
</dbReference>
<dbReference type="CDD" id="cd00033">
    <property type="entry name" value="CCP"/>
    <property type="match status" value="1"/>
</dbReference>
<evidence type="ECO:0000256" key="4">
    <source>
        <dbReference type="ARBA" id="ARBA00014594"/>
    </source>
</evidence>
<protein>
    <recommendedName>
        <fullName evidence="4">Sushi repeat-containing protein SRPX2</fullName>
    </recommendedName>
</protein>
<dbReference type="Pfam" id="PF13778">
    <property type="entry name" value="DUF4174"/>
    <property type="match status" value="1"/>
</dbReference>
<dbReference type="InterPro" id="IPR035976">
    <property type="entry name" value="Sushi/SCR/CCP_sf"/>
</dbReference>
<proteinExistence type="predicted"/>
<keyword evidence="12" id="KW-0770">Synapse</keyword>
<evidence type="ECO:0000256" key="15">
    <source>
        <dbReference type="PROSITE-ProRule" id="PRU00302"/>
    </source>
</evidence>
<evidence type="ECO:0000256" key="2">
    <source>
        <dbReference type="ARBA" id="ARBA00004496"/>
    </source>
</evidence>
<dbReference type="FunFam" id="2.10.70.10:FF:000024">
    <property type="entry name" value="Sushi repeat-containing protein SRPX"/>
    <property type="match status" value="1"/>
</dbReference>
<evidence type="ECO:0000256" key="10">
    <source>
        <dbReference type="ARBA" id="ARBA00022737"/>
    </source>
</evidence>
<gene>
    <name evidence="18" type="ORF">DUI87_25684</name>
</gene>
<dbReference type="InterPro" id="IPR000436">
    <property type="entry name" value="Sushi_SCR_CCP_dom"/>
</dbReference>
<keyword evidence="10" id="KW-0677">Repeat</keyword>
<evidence type="ECO:0000256" key="8">
    <source>
        <dbReference type="ARBA" id="ARBA00022659"/>
    </source>
</evidence>
<dbReference type="Proteomes" id="UP000269221">
    <property type="component" value="Unassembled WGS sequence"/>
</dbReference>
<keyword evidence="11" id="KW-0130">Cell adhesion</keyword>
<keyword evidence="9" id="KW-0732">Signal</keyword>
<comment type="caution">
    <text evidence="18">The sequence shown here is derived from an EMBL/GenBank/DDBJ whole genome shotgun (WGS) entry which is preliminary data.</text>
</comment>
<evidence type="ECO:0000256" key="6">
    <source>
        <dbReference type="ARBA" id="ARBA00022525"/>
    </source>
</evidence>
<keyword evidence="13 15" id="KW-1015">Disulfide bond</keyword>
<keyword evidence="8 15" id="KW-0768">Sushi</keyword>
<name>A0A3M0J9H0_HIRRU</name>
<dbReference type="PANTHER" id="PTHR46343:SF3">
    <property type="entry name" value="SUSHI REPEAT-CONTAINING PROTEIN SRPX2"/>
    <property type="match status" value="1"/>
</dbReference>
<dbReference type="GO" id="GO:0009986">
    <property type="term" value="C:cell surface"/>
    <property type="evidence" value="ECO:0007669"/>
    <property type="project" value="UniProtKB-SubCell"/>
</dbReference>
<evidence type="ECO:0000256" key="5">
    <source>
        <dbReference type="ARBA" id="ARBA00022490"/>
    </source>
</evidence>
<evidence type="ECO:0000256" key="1">
    <source>
        <dbReference type="ARBA" id="ARBA00004241"/>
    </source>
</evidence>
<accession>A0A3M0J9H0</accession>
<dbReference type="GO" id="GO:0005576">
    <property type="term" value="C:extracellular region"/>
    <property type="evidence" value="ECO:0007669"/>
    <property type="project" value="UniProtKB-SubCell"/>
</dbReference>
<evidence type="ECO:0000256" key="16">
    <source>
        <dbReference type="SAM" id="MobiDB-lite"/>
    </source>
</evidence>
<reference evidence="18 19" key="1">
    <citation type="submission" date="2018-07" db="EMBL/GenBank/DDBJ databases">
        <title>A high quality draft genome assembly of the barn swallow (H. rustica rustica).</title>
        <authorList>
            <person name="Formenti G."/>
            <person name="Chiara M."/>
            <person name="Poveda L."/>
            <person name="Francoijs K.-J."/>
            <person name="Bonisoli-Alquati A."/>
            <person name="Canova L."/>
            <person name="Gianfranceschi L."/>
            <person name="Horner D.S."/>
            <person name="Saino N."/>
        </authorList>
    </citation>
    <scope>NUCLEOTIDE SEQUENCE [LARGE SCALE GENOMIC DNA]</scope>
    <source>
        <strain evidence="18">Chelidonia</strain>
        <tissue evidence="18">Blood</tissue>
    </source>
</reference>
<feature type="disulfide bond" evidence="15">
    <location>
        <begin position="84"/>
        <end position="111"/>
    </location>
</feature>
<evidence type="ECO:0000256" key="7">
    <source>
        <dbReference type="ARBA" id="ARBA00022657"/>
    </source>
</evidence>
<evidence type="ECO:0000256" key="3">
    <source>
        <dbReference type="ARBA" id="ARBA00004613"/>
    </source>
</evidence>
<evidence type="ECO:0000256" key="9">
    <source>
        <dbReference type="ARBA" id="ARBA00022729"/>
    </source>
</evidence>
<dbReference type="SUPFAM" id="SSF57535">
    <property type="entry name" value="Complement control module/SCR domain"/>
    <property type="match status" value="1"/>
</dbReference>
<dbReference type="PANTHER" id="PTHR46343">
    <property type="entry name" value="HYR DOMAIN-CONTAINING PROTEIN"/>
    <property type="match status" value="1"/>
</dbReference>
<dbReference type="Gene3D" id="2.10.70.10">
    <property type="entry name" value="Complement Module, domain 1"/>
    <property type="match status" value="1"/>
</dbReference>
<keyword evidence="6" id="KW-0964">Secreted</keyword>
<evidence type="ECO:0000256" key="13">
    <source>
        <dbReference type="ARBA" id="ARBA00023157"/>
    </source>
</evidence>
<evidence type="ECO:0000259" key="17">
    <source>
        <dbReference type="PROSITE" id="PS50923"/>
    </source>
</evidence>
<keyword evidence="5" id="KW-0963">Cytoplasm</keyword>
<dbReference type="Pfam" id="PF02494">
    <property type="entry name" value="HYR"/>
    <property type="match status" value="1"/>
</dbReference>
<dbReference type="GO" id="GO:0001525">
    <property type="term" value="P:angiogenesis"/>
    <property type="evidence" value="ECO:0007669"/>
    <property type="project" value="UniProtKB-KW"/>
</dbReference>
<evidence type="ECO:0000256" key="14">
    <source>
        <dbReference type="ARBA" id="ARBA00034103"/>
    </source>
</evidence>
<evidence type="ECO:0000256" key="11">
    <source>
        <dbReference type="ARBA" id="ARBA00022889"/>
    </source>
</evidence>